<evidence type="ECO:0000256" key="1">
    <source>
        <dbReference type="ARBA" id="ARBA00004141"/>
    </source>
</evidence>
<evidence type="ECO:0000256" key="9">
    <source>
        <dbReference type="ARBA" id="ARBA00023136"/>
    </source>
</evidence>
<keyword evidence="5 11" id="KW-0812">Transmembrane</keyword>
<dbReference type="EMBL" id="QWET01000014">
    <property type="protein sequence ID" value="RIH64053.1"/>
    <property type="molecule type" value="Genomic_DNA"/>
</dbReference>
<dbReference type="InterPro" id="IPR000568">
    <property type="entry name" value="ATP_synth_F0_asu"/>
</dbReference>
<keyword evidence="11" id="KW-1003">Cell membrane</keyword>
<dbReference type="Proteomes" id="UP000266441">
    <property type="component" value="Unassembled WGS sequence"/>
</dbReference>
<dbReference type="PRINTS" id="PR00123">
    <property type="entry name" value="ATPASEA"/>
</dbReference>
<dbReference type="PANTHER" id="PTHR11410:SF0">
    <property type="entry name" value="ATP SYNTHASE SUBUNIT A"/>
    <property type="match status" value="1"/>
</dbReference>
<evidence type="ECO:0000256" key="10">
    <source>
        <dbReference type="ARBA" id="ARBA00023310"/>
    </source>
</evidence>
<gene>
    <name evidence="11 13" type="primary">atpB</name>
    <name evidence="13" type="ORF">D1164_17025</name>
</gene>
<dbReference type="GO" id="GO:0045259">
    <property type="term" value="C:proton-transporting ATP synthase complex"/>
    <property type="evidence" value="ECO:0007669"/>
    <property type="project" value="UniProtKB-KW"/>
</dbReference>
<proteinExistence type="inferred from homology"/>
<dbReference type="HAMAP" id="MF_01393">
    <property type="entry name" value="ATP_synth_a_bact"/>
    <property type="match status" value="1"/>
</dbReference>
<dbReference type="GO" id="GO:0016787">
    <property type="term" value="F:hydrolase activity"/>
    <property type="evidence" value="ECO:0007669"/>
    <property type="project" value="UniProtKB-KW"/>
</dbReference>
<keyword evidence="4 11" id="KW-0138">CF(0)</keyword>
<keyword evidence="3 11" id="KW-0813">Transport</keyword>
<keyword evidence="13" id="KW-0378">Hydrolase</keyword>
<evidence type="ECO:0000313" key="14">
    <source>
        <dbReference type="Proteomes" id="UP000266441"/>
    </source>
</evidence>
<dbReference type="GO" id="GO:0046933">
    <property type="term" value="F:proton-transporting ATP synthase activity, rotational mechanism"/>
    <property type="evidence" value="ECO:0007669"/>
    <property type="project" value="UniProtKB-UniRule"/>
</dbReference>
<evidence type="ECO:0000256" key="6">
    <source>
        <dbReference type="ARBA" id="ARBA00022781"/>
    </source>
</evidence>
<feature type="transmembrane region" description="Helical" evidence="11">
    <location>
        <begin position="326"/>
        <end position="351"/>
    </location>
</feature>
<keyword evidence="9 11" id="KW-0472">Membrane</keyword>
<evidence type="ECO:0000256" key="7">
    <source>
        <dbReference type="ARBA" id="ARBA00022989"/>
    </source>
</evidence>
<feature type="transmembrane region" description="Helical" evidence="11">
    <location>
        <begin position="190"/>
        <end position="213"/>
    </location>
</feature>
<dbReference type="PANTHER" id="PTHR11410">
    <property type="entry name" value="ATP SYNTHASE SUBUNIT A"/>
    <property type="match status" value="1"/>
</dbReference>
<comment type="function">
    <text evidence="11 12">Key component of the proton channel; it plays a direct role in the translocation of protons across the membrane.</text>
</comment>
<dbReference type="CDD" id="cd00310">
    <property type="entry name" value="ATP-synt_Fo_a_6"/>
    <property type="match status" value="1"/>
</dbReference>
<comment type="similarity">
    <text evidence="2 11 12">Belongs to the ATPase A chain family.</text>
</comment>
<dbReference type="AlphaFoldDB" id="A0A399CY19"/>
<evidence type="ECO:0000256" key="3">
    <source>
        <dbReference type="ARBA" id="ARBA00022448"/>
    </source>
</evidence>
<comment type="caution">
    <text evidence="13">The sequence shown here is derived from an EMBL/GenBank/DDBJ whole genome shotgun (WGS) entry which is preliminary data.</text>
</comment>
<feature type="transmembrane region" description="Helical" evidence="11">
    <location>
        <begin position="219"/>
        <end position="239"/>
    </location>
</feature>
<reference evidence="13 14" key="1">
    <citation type="journal article" date="2015" name="Int. J. Syst. Evol. Microbiol.">
        <title>Mariniphaga sediminis sp. nov., isolated from coastal sediment.</title>
        <authorList>
            <person name="Wang F.Q."/>
            <person name="Shen Q.Y."/>
            <person name="Chen G.J."/>
            <person name="Du Z.J."/>
        </authorList>
    </citation>
    <scope>NUCLEOTIDE SEQUENCE [LARGE SCALE GENOMIC DNA]</scope>
    <source>
        <strain evidence="13 14">SY21</strain>
    </source>
</reference>
<dbReference type="GO" id="GO:0005886">
    <property type="term" value="C:plasma membrane"/>
    <property type="evidence" value="ECO:0007669"/>
    <property type="project" value="UniProtKB-SubCell"/>
</dbReference>
<comment type="subcellular location">
    <subcellularLocation>
        <location evidence="11 12">Cell membrane</location>
        <topology evidence="11 12">Multi-pass membrane protein</topology>
    </subcellularLocation>
    <subcellularLocation>
        <location evidence="1">Membrane</location>
        <topology evidence="1">Multi-pass membrane protein</topology>
    </subcellularLocation>
</comment>
<keyword evidence="7 11" id="KW-1133">Transmembrane helix</keyword>
<evidence type="ECO:0000256" key="2">
    <source>
        <dbReference type="ARBA" id="ARBA00006810"/>
    </source>
</evidence>
<keyword evidence="14" id="KW-1185">Reference proteome</keyword>
<name>A0A399CY19_9BACT</name>
<organism evidence="13 14">
    <name type="scientific">Mariniphaga sediminis</name>
    <dbReference type="NCBI Taxonomy" id="1628158"/>
    <lineage>
        <taxon>Bacteria</taxon>
        <taxon>Pseudomonadati</taxon>
        <taxon>Bacteroidota</taxon>
        <taxon>Bacteroidia</taxon>
        <taxon>Marinilabiliales</taxon>
        <taxon>Prolixibacteraceae</taxon>
        <taxon>Mariniphaga</taxon>
    </lineage>
</organism>
<protein>
    <recommendedName>
        <fullName evidence="11 12">ATP synthase subunit a</fullName>
    </recommendedName>
    <alternativeName>
        <fullName evidence="11">ATP synthase F0 sector subunit a</fullName>
    </alternativeName>
    <alternativeName>
        <fullName evidence="11">F-ATPase subunit 6</fullName>
    </alternativeName>
</protein>
<keyword evidence="6 11" id="KW-0375">Hydrogen ion transport</keyword>
<feature type="transmembrane region" description="Helical" evidence="11">
    <location>
        <begin position="129"/>
        <end position="148"/>
    </location>
</feature>
<dbReference type="Pfam" id="PF00119">
    <property type="entry name" value="ATP-synt_A"/>
    <property type="match status" value="1"/>
</dbReference>
<dbReference type="NCBIfam" id="TIGR01131">
    <property type="entry name" value="ATP_synt_6_or_A"/>
    <property type="match status" value="1"/>
</dbReference>
<evidence type="ECO:0000313" key="13">
    <source>
        <dbReference type="EMBL" id="RIH64053.1"/>
    </source>
</evidence>
<keyword evidence="10 11" id="KW-0066">ATP synthesis</keyword>
<accession>A0A399CY19</accession>
<keyword evidence="8 11" id="KW-0406">Ion transport</keyword>
<evidence type="ECO:0000256" key="5">
    <source>
        <dbReference type="ARBA" id="ARBA00022692"/>
    </source>
</evidence>
<evidence type="ECO:0000256" key="12">
    <source>
        <dbReference type="RuleBase" id="RU000483"/>
    </source>
</evidence>
<dbReference type="SUPFAM" id="SSF81336">
    <property type="entry name" value="F1F0 ATP synthase subunit A"/>
    <property type="match status" value="1"/>
</dbReference>
<feature type="transmembrane region" description="Helical" evidence="11">
    <location>
        <begin position="284"/>
        <end position="306"/>
    </location>
</feature>
<evidence type="ECO:0000256" key="4">
    <source>
        <dbReference type="ARBA" id="ARBA00022547"/>
    </source>
</evidence>
<dbReference type="OrthoDB" id="9809130at2"/>
<evidence type="ECO:0000256" key="8">
    <source>
        <dbReference type="ARBA" id="ARBA00023065"/>
    </source>
</evidence>
<sequence>MVVTWLNPVAGQSDDGHGSHPEGNSHAEEKFDAGKFVIEHVLDSYEWHIASVGEKHINIPLPIILFSKYPELHEGRKLHIFMSTKFHHGHEDYRGFRLSHSEEYNGKIVELDAHGHEIGRPLDLSITKVVAGIFVSVIVLFSLLFVAAKTAKRNRGKAPSGIQNLLEPVIVFIRDEIAIPSIGEKKYKKFLPILLSLFFFILLNNLLGLIPIFPFGANVSGNIAVTMVLALFTFAVTNIKGNKHYWKEIFNPDVPWWLKYPIPLMPIVELSGVLTKPFVLMIRLFANMLAGHMIVTVFISLIFIFGSLMGPAAGYGVSPVSMVFSVFILLLDVLVSFIQAYVFTLLSAIYFGMSTAESH</sequence>
<dbReference type="InterPro" id="IPR035908">
    <property type="entry name" value="F0_ATP_A_sf"/>
</dbReference>
<evidence type="ECO:0000256" key="11">
    <source>
        <dbReference type="HAMAP-Rule" id="MF_01393"/>
    </source>
</evidence>
<dbReference type="Gene3D" id="1.20.120.220">
    <property type="entry name" value="ATP synthase, F0 complex, subunit A"/>
    <property type="match status" value="1"/>
</dbReference>
<dbReference type="InterPro" id="IPR045083">
    <property type="entry name" value="ATP_synth_F0_asu_bact/mt"/>
</dbReference>